<dbReference type="Proteomes" id="UP000233766">
    <property type="component" value="Unassembled WGS sequence"/>
</dbReference>
<keyword evidence="4" id="KW-1185">Reference proteome</keyword>
<feature type="region of interest" description="Disordered" evidence="1">
    <location>
        <begin position="273"/>
        <end position="309"/>
    </location>
</feature>
<feature type="transmembrane region" description="Helical" evidence="2">
    <location>
        <begin position="423"/>
        <end position="442"/>
    </location>
</feature>
<keyword evidence="2" id="KW-0472">Membrane</keyword>
<feature type="transmembrane region" description="Helical" evidence="2">
    <location>
        <begin position="378"/>
        <end position="403"/>
    </location>
</feature>
<name>A0A2N3VFU5_9NOCA</name>
<dbReference type="EMBL" id="PJMW01000002">
    <property type="protein sequence ID" value="PKV80508.1"/>
    <property type="molecule type" value="Genomic_DNA"/>
</dbReference>
<accession>A0A2N3VFU5</accession>
<dbReference type="Pfam" id="PF18895">
    <property type="entry name" value="T4SS_pilin"/>
    <property type="match status" value="1"/>
</dbReference>
<protein>
    <recommendedName>
        <fullName evidence="5">DNA-directed RNA polymerase specialized sigma24 family protein</fullName>
    </recommendedName>
</protein>
<comment type="caution">
    <text evidence="3">The sequence shown here is derived from an EMBL/GenBank/DDBJ whole genome shotgun (WGS) entry which is preliminary data.</text>
</comment>
<evidence type="ECO:0008006" key="5">
    <source>
        <dbReference type="Google" id="ProtNLM"/>
    </source>
</evidence>
<evidence type="ECO:0000313" key="3">
    <source>
        <dbReference type="EMBL" id="PKV80508.1"/>
    </source>
</evidence>
<dbReference type="RefSeq" id="WP_245914687.1">
    <property type="nucleotide sequence ID" value="NZ_PJMW01000002.1"/>
</dbReference>
<reference evidence="3 4" key="1">
    <citation type="submission" date="2017-12" db="EMBL/GenBank/DDBJ databases">
        <title>Sequencing the genomes of 1000 Actinobacteria strains.</title>
        <authorList>
            <person name="Klenk H.-P."/>
        </authorList>
    </citation>
    <scope>NUCLEOTIDE SEQUENCE [LARGE SCALE GENOMIC DNA]</scope>
    <source>
        <strain evidence="3 4">DSM 44489</strain>
    </source>
</reference>
<proteinExistence type="predicted"/>
<keyword evidence="2" id="KW-0812">Transmembrane</keyword>
<keyword evidence="2" id="KW-1133">Transmembrane helix</keyword>
<evidence type="ECO:0000256" key="1">
    <source>
        <dbReference type="SAM" id="MobiDB-lite"/>
    </source>
</evidence>
<dbReference type="AlphaFoldDB" id="A0A2N3VFU5"/>
<evidence type="ECO:0000313" key="4">
    <source>
        <dbReference type="Proteomes" id="UP000233766"/>
    </source>
</evidence>
<organism evidence="3 4">
    <name type="scientific">Nocardia fluminea</name>
    <dbReference type="NCBI Taxonomy" id="134984"/>
    <lineage>
        <taxon>Bacteria</taxon>
        <taxon>Bacillati</taxon>
        <taxon>Actinomycetota</taxon>
        <taxon>Actinomycetes</taxon>
        <taxon>Mycobacteriales</taxon>
        <taxon>Nocardiaceae</taxon>
        <taxon>Nocardia</taxon>
    </lineage>
</organism>
<feature type="transmembrane region" description="Helical" evidence="2">
    <location>
        <begin position="337"/>
        <end position="358"/>
    </location>
</feature>
<sequence>MTNSEWDEYPESSESGASPLAVVRSSFDRIAAQPLPTHPRPVPTTGPTAQPVRSWEQVRDRLRDPAVGFAEVDAIWGWLIERSRLVGHDATLMCACLAEPILAKTATRFATSSHAEREDIESEILAGFFAHLTRVDLDRPWVLLRLRWAVYRAAATVHRQESGVTSVADIGTDLGPIGDHARLMVSQPGHPETVLAHAITAGVITEKAAELIAVSRWERRSLTSLADEREESVWALRKRRRRAEQRLLAWMTERAQDTQGTTSTVEAHAQITLARTDARSLPRRGRRPEQDSPAPAPSSTEHRARAGGGVNANRIQLTEVGTARTTPKVLRRHWRRILAVLGTVAVVGVLVSGSASAAPPEPVVLALASSLDEVLDNIRNWLIGILAGLATVCLTVAGARYLIGAGDPAETEKAKTAFRAACLGYALAMLAPVVVAVLKSLVGA</sequence>
<evidence type="ECO:0000256" key="2">
    <source>
        <dbReference type="SAM" id="Phobius"/>
    </source>
</evidence>
<feature type="region of interest" description="Disordered" evidence="1">
    <location>
        <begin position="33"/>
        <end position="55"/>
    </location>
</feature>
<dbReference type="InterPro" id="IPR043993">
    <property type="entry name" value="T4SS_pilin"/>
</dbReference>
<gene>
    <name evidence="3" type="ORF">ATK86_4937</name>
</gene>